<dbReference type="EMBL" id="CP038908">
    <property type="protein sequence ID" value="QGO06496.1"/>
    <property type="molecule type" value="Genomic_DNA"/>
</dbReference>
<dbReference type="Pfam" id="PF14213">
    <property type="entry name" value="DUF4325"/>
    <property type="match status" value="1"/>
</dbReference>
<proteinExistence type="predicted"/>
<sequence>MIKHIDVLNDHVLVSNNSFFSADCALRIRELHLTPLLTQGHKVNLDFEGIESINDEILSSLFKGLANETGLTEKELRGQLMNLNLDLFTSITARQYMMKEA</sequence>
<dbReference type="GeneID" id="66740447"/>
<organism evidence="1 2">
    <name type="scientific">Piscirickettsia salmonis</name>
    <dbReference type="NCBI Taxonomy" id="1238"/>
    <lineage>
        <taxon>Bacteria</taxon>
        <taxon>Pseudomonadati</taxon>
        <taxon>Pseudomonadota</taxon>
        <taxon>Gammaproteobacteria</taxon>
        <taxon>Thiotrichales</taxon>
        <taxon>Piscirickettsiaceae</taxon>
        <taxon>Piscirickettsia</taxon>
    </lineage>
</organism>
<dbReference type="Proteomes" id="UP000422232">
    <property type="component" value="Chromosome"/>
</dbReference>
<dbReference type="InterPro" id="IPR025474">
    <property type="entry name" value="DUF4325"/>
</dbReference>
<keyword evidence="2" id="KW-1185">Reference proteome</keyword>
<dbReference type="AlphaFoldDB" id="A0A9Q6PZT2"/>
<reference evidence="1 2" key="1">
    <citation type="submission" date="2019-04" db="EMBL/GenBank/DDBJ databases">
        <title>Complete genome sequencing of Piscirickettsia salmonis strain Psal-009.</title>
        <authorList>
            <person name="Schober I."/>
            <person name="Bunk B."/>
            <person name="Sproer C."/>
            <person name="Carril G.P."/>
            <person name="Riedel T."/>
            <person name="Flores-Herrera P.A."/>
            <person name="Nourdin-Galindo G."/>
            <person name="Marshall S.H."/>
            <person name="Overmann J."/>
        </authorList>
    </citation>
    <scope>NUCLEOTIDE SEQUENCE [LARGE SCALE GENOMIC DNA]</scope>
    <source>
        <strain evidence="1 2">Psal-009</strain>
    </source>
</reference>
<dbReference type="RefSeq" id="WP_122941967.1">
    <property type="nucleotide sequence ID" value="NZ_CP012413.1"/>
</dbReference>
<protein>
    <submittedName>
        <fullName evidence="1">Uncharacterized protein</fullName>
    </submittedName>
</protein>
<evidence type="ECO:0000313" key="2">
    <source>
        <dbReference type="Proteomes" id="UP000422232"/>
    </source>
</evidence>
<gene>
    <name evidence="1" type="ORF">Psal009_02411</name>
</gene>
<name>A0A9Q6PZT2_PISSA</name>
<evidence type="ECO:0000313" key="1">
    <source>
        <dbReference type="EMBL" id="QGO06496.1"/>
    </source>
</evidence>
<accession>A0A9Q6PZT2</accession>